<dbReference type="Proteomes" id="UP000029389">
    <property type="component" value="Unassembled WGS sequence"/>
</dbReference>
<evidence type="ECO:0000313" key="2">
    <source>
        <dbReference type="EMBL" id="RFT64476.1"/>
    </source>
</evidence>
<accession>A0A090YAK8</accession>
<dbReference type="AlphaFoldDB" id="A0A090YAK8"/>
<dbReference type="Gene3D" id="1.10.510.10">
    <property type="entry name" value="Transferase(Phosphotransferase) domain 1"/>
    <property type="match status" value="1"/>
</dbReference>
<proteinExistence type="predicted"/>
<evidence type="ECO:0000313" key="3">
    <source>
        <dbReference type="Proteomes" id="UP000029389"/>
    </source>
</evidence>
<gene>
    <name evidence="2" type="ORF">D0U04_21595</name>
    <name evidence="1" type="ORF">DJ93_6019</name>
</gene>
<reference evidence="2 4" key="2">
    <citation type="submission" date="2018-08" db="EMBL/GenBank/DDBJ databases">
        <title>Bacillus clarus sp. nov. strain PS00077A.</title>
        <authorList>
            <person name="Mendez Acevedo M."/>
            <person name="Carroll L."/>
            <person name="Mukherjee M."/>
            <person name="Wiedmann M."/>
            <person name="Kovac J."/>
        </authorList>
    </citation>
    <scope>NUCLEOTIDE SEQUENCE [LARGE SCALE GENOMIC DNA]</scope>
    <source>
        <strain evidence="2 4">PS00077A</strain>
    </source>
</reference>
<sequence length="436" mass="50201">MAKSQMFLEGTIEFEGRDATYRIPSLMTKVEQVAELAHIKTEKPLFFHCKEIEMDNQYITFKYHVDEGFVPFVRTKKLGALPKLALVEQLLEIQGLENSEFITFVTPENLYVSSSQEIKFLYQGISGLMNPMHEQHLYLYHTKCLIAYLYTKYSFQQIKQQGFGKALEEASDFLRSVLEAKSYNDIQIAVTRERERLQESYVEKIEKKGSENSLQKKWMTIGATSLCAVGIFFGSFQLGSMLQKPHVAKAEQQLDQTEHLLTMYRYQYKQDYKKVIQTASKIKDMSKEEKELLYQAYMGTKDYKKAIELTSVSRVLEALIKNKDTEAIAQLDSKDVTVQFEQANLKKDMNRVLELEKDVKMDNRRLGIVAYAHFVKGDFGKAFEFGKQAKNKDVMIAVKNKDIEKINNDPGKSPEQKGAEVAPIQADIEKIKKGEI</sequence>
<evidence type="ECO:0000313" key="1">
    <source>
        <dbReference type="EMBL" id="KFM94867.1"/>
    </source>
</evidence>
<dbReference type="EMBL" id="JMQC01000012">
    <property type="protein sequence ID" value="KFM94867.1"/>
    <property type="molecule type" value="Genomic_DNA"/>
</dbReference>
<organism evidence="1 3">
    <name type="scientific">Bacillus clarus</name>
    <dbReference type="NCBI Taxonomy" id="2338372"/>
    <lineage>
        <taxon>Bacteria</taxon>
        <taxon>Bacillati</taxon>
        <taxon>Bacillota</taxon>
        <taxon>Bacilli</taxon>
        <taxon>Bacillales</taxon>
        <taxon>Bacillaceae</taxon>
        <taxon>Bacillus</taxon>
        <taxon>Bacillus cereus group</taxon>
    </lineage>
</organism>
<name>A0A090YAK8_9BACI</name>
<dbReference type="RefSeq" id="WP_042985241.1">
    <property type="nucleotide sequence ID" value="NZ_JMQC01000012.1"/>
</dbReference>
<reference evidence="1 3" key="1">
    <citation type="submission" date="2014-04" db="EMBL/GenBank/DDBJ databases">
        <authorList>
            <person name="Bishop-Lilly K.A."/>
            <person name="Broomall S.M."/>
            <person name="Chain P.S."/>
            <person name="Chertkov O."/>
            <person name="Coyne S.R."/>
            <person name="Daligault H.E."/>
            <person name="Davenport K.W."/>
            <person name="Erkkila T."/>
            <person name="Frey K.G."/>
            <person name="Gibbons H.S."/>
            <person name="Gu W."/>
            <person name="Jaissle J."/>
            <person name="Johnson S.L."/>
            <person name="Koroleva G.I."/>
            <person name="Ladner J.T."/>
            <person name="Lo C.-C."/>
            <person name="Minogue T.D."/>
            <person name="Munk C."/>
            <person name="Palacios G.F."/>
            <person name="Redden C.L."/>
            <person name="Rosenzweig C.N."/>
            <person name="Scholz M.B."/>
            <person name="Teshima H."/>
            <person name="Xu Y."/>
        </authorList>
    </citation>
    <scope>NUCLEOTIDE SEQUENCE [LARGE SCALE GENOMIC DNA]</scope>
    <source>
        <strain evidence="1 3">BHP</strain>
    </source>
</reference>
<protein>
    <submittedName>
        <fullName evidence="1">YukC family protein</fullName>
    </submittedName>
</protein>
<evidence type="ECO:0000313" key="4">
    <source>
        <dbReference type="Proteomes" id="UP000264294"/>
    </source>
</evidence>
<dbReference type="Pfam" id="PF10140">
    <property type="entry name" value="YukC"/>
    <property type="match status" value="1"/>
</dbReference>
<comment type="caution">
    <text evidence="1">The sequence shown here is derived from an EMBL/GenBank/DDBJ whole genome shotgun (WGS) entry which is preliminary data.</text>
</comment>
<dbReference type="PATRIC" id="fig|1405.8.peg.6114"/>
<dbReference type="InterPro" id="IPR018778">
    <property type="entry name" value="T7SS_EssB"/>
</dbReference>
<dbReference type="Proteomes" id="UP000264294">
    <property type="component" value="Unassembled WGS sequence"/>
</dbReference>
<keyword evidence="4" id="KW-1185">Reference proteome</keyword>
<dbReference type="EMBL" id="QVOD01000034">
    <property type="protein sequence ID" value="RFT64476.1"/>
    <property type="molecule type" value="Genomic_DNA"/>
</dbReference>